<keyword evidence="2" id="KW-0812">Transmembrane</keyword>
<feature type="compositionally biased region" description="Basic and acidic residues" evidence="1">
    <location>
        <begin position="154"/>
        <end position="168"/>
    </location>
</feature>
<dbReference type="HOGENOM" id="CLU_668538_0_0_0"/>
<protein>
    <recommendedName>
        <fullName evidence="3">DUF4350 domain-containing protein</fullName>
    </recommendedName>
</protein>
<keyword evidence="2" id="KW-0472">Membrane</keyword>
<feature type="domain" description="DUF4350" evidence="3">
    <location>
        <begin position="51"/>
        <end position="282"/>
    </location>
</feature>
<evidence type="ECO:0000313" key="4">
    <source>
        <dbReference type="EMBL" id="GAK54642.1"/>
    </source>
</evidence>
<dbReference type="STRING" id="1499966.U14_05929"/>
<feature type="transmembrane region" description="Helical" evidence="2">
    <location>
        <begin position="310"/>
        <end position="328"/>
    </location>
</feature>
<organism evidence="4">
    <name type="scientific">Candidatus Moduliflexus flocculans</name>
    <dbReference type="NCBI Taxonomy" id="1499966"/>
    <lineage>
        <taxon>Bacteria</taxon>
        <taxon>Candidatus Moduliflexota</taxon>
        <taxon>Candidatus Moduliflexia</taxon>
        <taxon>Candidatus Moduliflexales</taxon>
        <taxon>Candidatus Moduliflexaceae</taxon>
    </lineage>
</organism>
<dbReference type="EMBL" id="DF820462">
    <property type="protein sequence ID" value="GAK54642.1"/>
    <property type="molecule type" value="Genomic_DNA"/>
</dbReference>
<accession>A0A081BTB1</accession>
<feature type="transmembrane region" description="Helical" evidence="2">
    <location>
        <begin position="14"/>
        <end position="36"/>
    </location>
</feature>
<sequence length="426" mass="48232">MNEGNARHMKKRPIGIYLLAGVAVSLFVFGVLRLFILRYEAGDFYPPYSSLRTDPLGAKALYEGLDRLDELSCSRNYQPFTKLTELRQATIFYLGLNFRRFQSEADREAVIAAEQILLNGGRLVVSFLPENNQPQATFFGSDNEETESEDDTNDEKKEQKSDDEKAGQSDETTLLNLAERWGVKFEVAALPNPSTEKDAAPIFARRADQQEMHLPDTLSWHTGLYFTPIKNDWRVIYRRDSHPVIIERDYGNGTIVLSADSYFLSNEAMRSERHADLLAWLVGRHSHVLFDETHFGVITSPGVASLIRKYGLSGFFISLFVLALLFIWQNSVSFVPPQKEHFAEGGAVGKDMMAGLVNLLRSNIAPRDILSTCLAEWEKTCTHLPQDDPAIWEQITAAIQAEEARPFKERQPLELYHTIARILAGR</sequence>
<name>A0A081BTB1_9BACT</name>
<dbReference type="AlphaFoldDB" id="A0A081BTB1"/>
<evidence type="ECO:0000259" key="3">
    <source>
        <dbReference type="Pfam" id="PF14258"/>
    </source>
</evidence>
<proteinExistence type="predicted"/>
<gene>
    <name evidence="4" type="ORF">U14_05929</name>
</gene>
<keyword evidence="5" id="KW-1185">Reference proteome</keyword>
<evidence type="ECO:0000256" key="2">
    <source>
        <dbReference type="SAM" id="Phobius"/>
    </source>
</evidence>
<dbReference type="Pfam" id="PF14258">
    <property type="entry name" value="DUF4350"/>
    <property type="match status" value="1"/>
</dbReference>
<feature type="region of interest" description="Disordered" evidence="1">
    <location>
        <begin position="135"/>
        <end position="171"/>
    </location>
</feature>
<evidence type="ECO:0000313" key="5">
    <source>
        <dbReference type="Proteomes" id="UP000030700"/>
    </source>
</evidence>
<reference evidence="4" key="1">
    <citation type="journal article" date="2015" name="PeerJ">
        <title>First genomic representation of candidate bacterial phylum KSB3 points to enhanced environmental sensing as a trigger of wastewater bulking.</title>
        <authorList>
            <person name="Sekiguchi Y."/>
            <person name="Ohashi A."/>
            <person name="Parks D.H."/>
            <person name="Yamauchi T."/>
            <person name="Tyson G.W."/>
            <person name="Hugenholtz P."/>
        </authorList>
    </citation>
    <scope>NUCLEOTIDE SEQUENCE [LARGE SCALE GENOMIC DNA]</scope>
</reference>
<dbReference type="Proteomes" id="UP000030700">
    <property type="component" value="Unassembled WGS sequence"/>
</dbReference>
<feature type="compositionally biased region" description="Acidic residues" evidence="1">
    <location>
        <begin position="142"/>
        <end position="153"/>
    </location>
</feature>
<evidence type="ECO:0000256" key="1">
    <source>
        <dbReference type="SAM" id="MobiDB-lite"/>
    </source>
</evidence>
<keyword evidence="2" id="KW-1133">Transmembrane helix</keyword>
<dbReference type="InterPro" id="IPR025646">
    <property type="entry name" value="DUF4350"/>
</dbReference>